<gene>
    <name evidence="1" type="ORF">AN401_01685</name>
</gene>
<name>A0A231MYR6_9GAMM</name>
<dbReference type="NCBIfam" id="TIGR01244">
    <property type="entry name" value="TIGR01244 family sulfur transferase"/>
    <property type="match status" value="1"/>
</dbReference>
<accession>A0A231MYR6</accession>
<evidence type="ECO:0000313" key="1">
    <source>
        <dbReference type="EMBL" id="ATG72713.1"/>
    </source>
</evidence>
<dbReference type="EMBL" id="CP012621">
    <property type="protein sequence ID" value="ATG72713.1"/>
    <property type="molecule type" value="Genomic_DNA"/>
</dbReference>
<dbReference type="GO" id="GO:0016787">
    <property type="term" value="F:hydrolase activity"/>
    <property type="evidence" value="ECO:0007669"/>
    <property type="project" value="InterPro"/>
</dbReference>
<dbReference type="AlphaFoldDB" id="A0A231MYR6"/>
<proteinExistence type="predicted"/>
<reference evidence="2" key="1">
    <citation type="submission" date="2015-09" db="EMBL/GenBank/DDBJ databases">
        <authorList>
            <person name="Shao Z."/>
            <person name="Wang L."/>
        </authorList>
    </citation>
    <scope>NUCLEOTIDE SEQUENCE [LARGE SCALE GENOMIC DNA]</scope>
    <source>
        <strain evidence="2">F13-1</strain>
    </source>
</reference>
<organism evidence="1 2">
    <name type="scientific">Zobellella denitrificans</name>
    <dbReference type="NCBI Taxonomy" id="347534"/>
    <lineage>
        <taxon>Bacteria</taxon>
        <taxon>Pseudomonadati</taxon>
        <taxon>Pseudomonadota</taxon>
        <taxon>Gammaproteobacteria</taxon>
        <taxon>Aeromonadales</taxon>
        <taxon>Aeromonadaceae</taxon>
        <taxon>Zobellella</taxon>
    </lineage>
</organism>
<dbReference type="Proteomes" id="UP000217763">
    <property type="component" value="Chromosome"/>
</dbReference>
<sequence>MDIRQVNATFAVADQITEEDLPLLRARGFRTLICNRPDGEVQGQPAAEALAARARELGFEWHWIPISSGNFTPDAIRAFELALAATEQPVLAFCRSGTRSVTLWALAQSSRQTAAELIAAAARAGYDLSPMAPLFDARFRG</sequence>
<dbReference type="Pfam" id="PF04273">
    <property type="entry name" value="BLH_phosphatase"/>
    <property type="match status" value="1"/>
</dbReference>
<dbReference type="RefSeq" id="WP_094039634.1">
    <property type="nucleotide sequence ID" value="NZ_CP012621.1"/>
</dbReference>
<dbReference type="InterPro" id="IPR029021">
    <property type="entry name" value="Prot-tyrosine_phosphatase-like"/>
</dbReference>
<dbReference type="SUPFAM" id="SSF52799">
    <property type="entry name" value="(Phosphotyrosine protein) phosphatases II"/>
    <property type="match status" value="1"/>
</dbReference>
<dbReference type="KEGG" id="zdf:AN401_01685"/>
<dbReference type="OrthoDB" id="9802771at2"/>
<dbReference type="InterPro" id="IPR005939">
    <property type="entry name" value="BLH_phosphatase-like"/>
</dbReference>
<evidence type="ECO:0000313" key="2">
    <source>
        <dbReference type="Proteomes" id="UP000217763"/>
    </source>
</evidence>
<protein>
    <submittedName>
        <fullName evidence="1">Flavoprotein oxidoreductase</fullName>
    </submittedName>
</protein>
<keyword evidence="2" id="KW-1185">Reference proteome</keyword>
<dbReference type="Gene3D" id="3.90.190.10">
    <property type="entry name" value="Protein tyrosine phosphatase superfamily"/>
    <property type="match status" value="1"/>
</dbReference>